<organism evidence="11 12">
    <name type="scientific">Ciona savignyi</name>
    <name type="common">Pacific transparent sea squirt</name>
    <dbReference type="NCBI Taxonomy" id="51511"/>
    <lineage>
        <taxon>Eukaryota</taxon>
        <taxon>Metazoa</taxon>
        <taxon>Chordata</taxon>
        <taxon>Tunicata</taxon>
        <taxon>Ascidiacea</taxon>
        <taxon>Phlebobranchia</taxon>
        <taxon>Cionidae</taxon>
        <taxon>Ciona</taxon>
    </lineage>
</organism>
<feature type="transmembrane region" description="Helical" evidence="9">
    <location>
        <begin position="313"/>
        <end position="333"/>
    </location>
</feature>
<keyword evidence="5 9" id="KW-1133">Transmembrane helix</keyword>
<evidence type="ECO:0000256" key="3">
    <source>
        <dbReference type="ARBA" id="ARBA00022692"/>
    </source>
</evidence>
<dbReference type="GeneTree" id="ENSGT00940000163045"/>
<dbReference type="CDD" id="cd00112">
    <property type="entry name" value="LDLa"/>
    <property type="match status" value="3"/>
</dbReference>
<accession>H2YWG0</accession>
<dbReference type="PROSITE" id="PS50262">
    <property type="entry name" value="G_PROTEIN_RECEP_F1_2"/>
    <property type="match status" value="1"/>
</dbReference>
<dbReference type="eggNOG" id="KOG2087">
    <property type="taxonomic scope" value="Eukaryota"/>
</dbReference>
<dbReference type="PANTHER" id="PTHR24372:SF77">
    <property type="entry name" value="G-PROTEIN COUPLED RECEPTORS FAMILY 1 PROFILE DOMAIN-CONTAINING PROTEIN"/>
    <property type="match status" value="1"/>
</dbReference>
<dbReference type="InterPro" id="IPR017452">
    <property type="entry name" value="GPCR_Rhodpsn_7TM"/>
</dbReference>
<dbReference type="Ensembl" id="ENSCSAVT00000009789.1">
    <property type="protein sequence ID" value="ENSCSAVP00000009671.1"/>
    <property type="gene ID" value="ENSCSAVG00000005676.1"/>
</dbReference>
<feature type="disulfide bond" evidence="8">
    <location>
        <begin position="67"/>
        <end position="82"/>
    </location>
</feature>
<feature type="transmembrane region" description="Helical" evidence="9">
    <location>
        <begin position="277"/>
        <end position="301"/>
    </location>
</feature>
<evidence type="ECO:0000256" key="2">
    <source>
        <dbReference type="ARBA" id="ARBA00022614"/>
    </source>
</evidence>
<dbReference type="InterPro" id="IPR000276">
    <property type="entry name" value="GPCR_Rhodpsn"/>
</dbReference>
<keyword evidence="3 9" id="KW-0812">Transmembrane</keyword>
<evidence type="ECO:0000313" key="12">
    <source>
        <dbReference type="Proteomes" id="UP000007875"/>
    </source>
</evidence>
<keyword evidence="4" id="KW-0677">Repeat</keyword>
<evidence type="ECO:0000313" key="11">
    <source>
        <dbReference type="Ensembl" id="ENSCSAVP00000009671.1"/>
    </source>
</evidence>
<dbReference type="GO" id="GO:0008528">
    <property type="term" value="F:G protein-coupled peptide receptor activity"/>
    <property type="evidence" value="ECO:0007669"/>
    <property type="project" value="TreeGrafter"/>
</dbReference>
<sequence length="455" mass="51656">CSTDGDLIKPCIHKNFHCDQVVDCADRSDEWNCSCGANKYPCGCFYTEAGCNNTSEYPQCYDNYQGCNGLNDCNDWSDEENCMNDYECDCHKNNRTCPYGFFGMYKRMKCDRFNDCGDWADENNCGYDYQCDCHKKHGKCPFNAFGFYNQTEKCDGYNNCEMNQGMGKLSWKCKHGFDELNCTNRFYCKNGDLVSISSKKRCDGIVNCYDGLDELKSICKNRRFFCVNGSPTSVGLRKVENGIRDCSDGSDECPANSKKTSIFSSPFEMIKNPFLRAIIWLMGLVAMFGNSVVFVGSLISLRNRKDCVALVNHLFILNLSFSDFLMSVYLFSISIKGVMFSGTYCYHDLAWRSGSMCSFLGALVVISTEASALTMTMMTTFRLLTVRDPIGMMNVSRKIFPLTLILVWIISFLLGTIPLINYSSGFFVSSLWFPNHFYSKQSMSKADINQLIQRI</sequence>
<dbReference type="SMART" id="SM00192">
    <property type="entry name" value="LDLa"/>
    <property type="match status" value="5"/>
</dbReference>
<evidence type="ECO:0000256" key="9">
    <source>
        <dbReference type="SAM" id="Phobius"/>
    </source>
</evidence>
<evidence type="ECO:0000259" key="10">
    <source>
        <dbReference type="PROSITE" id="PS50262"/>
    </source>
</evidence>
<keyword evidence="2" id="KW-0433">Leucine-rich repeat</keyword>
<evidence type="ECO:0000256" key="8">
    <source>
        <dbReference type="PROSITE-ProRule" id="PRU00124"/>
    </source>
</evidence>
<keyword evidence="6 9" id="KW-0472">Membrane</keyword>
<evidence type="ECO:0000256" key="1">
    <source>
        <dbReference type="ARBA" id="ARBA00004370"/>
    </source>
</evidence>
<dbReference type="Gene3D" id="1.20.1070.10">
    <property type="entry name" value="Rhodopsin 7-helix transmembrane proteins"/>
    <property type="match status" value="1"/>
</dbReference>
<feature type="transmembrane region" description="Helical" evidence="9">
    <location>
        <begin position="399"/>
        <end position="420"/>
    </location>
</feature>
<reference evidence="11" key="3">
    <citation type="submission" date="2025-09" db="UniProtKB">
        <authorList>
            <consortium name="Ensembl"/>
        </authorList>
    </citation>
    <scope>IDENTIFICATION</scope>
</reference>
<feature type="transmembrane region" description="Helical" evidence="9">
    <location>
        <begin position="353"/>
        <end position="378"/>
    </location>
</feature>
<dbReference type="Pfam" id="PF00001">
    <property type="entry name" value="7tm_1"/>
    <property type="match status" value="1"/>
</dbReference>
<keyword evidence="7 8" id="KW-1015">Disulfide bond</keyword>
<dbReference type="PROSITE" id="PS50068">
    <property type="entry name" value="LDLRA_2"/>
    <property type="match status" value="4"/>
</dbReference>
<dbReference type="InterPro" id="IPR036055">
    <property type="entry name" value="LDL_receptor-like_sf"/>
</dbReference>
<evidence type="ECO:0000256" key="6">
    <source>
        <dbReference type="ARBA" id="ARBA00023136"/>
    </source>
</evidence>
<feature type="disulfide bond" evidence="8">
    <location>
        <begin position="18"/>
        <end position="33"/>
    </location>
</feature>
<dbReference type="SUPFAM" id="SSF81321">
    <property type="entry name" value="Family A G protein-coupled receptor-like"/>
    <property type="match status" value="1"/>
</dbReference>
<dbReference type="GO" id="GO:0007189">
    <property type="term" value="P:adenylate cyclase-activating G protein-coupled receptor signaling pathway"/>
    <property type="evidence" value="ECO:0007669"/>
    <property type="project" value="TreeGrafter"/>
</dbReference>
<evidence type="ECO:0000256" key="5">
    <source>
        <dbReference type="ARBA" id="ARBA00022989"/>
    </source>
</evidence>
<dbReference type="PANTHER" id="PTHR24372">
    <property type="entry name" value="GLYCOPROTEIN HORMONE RECEPTOR"/>
    <property type="match status" value="1"/>
</dbReference>
<comment type="caution">
    <text evidence="8">Lacks conserved residue(s) required for the propagation of feature annotation.</text>
</comment>
<dbReference type="GO" id="GO:0009755">
    <property type="term" value="P:hormone-mediated signaling pathway"/>
    <property type="evidence" value="ECO:0007669"/>
    <property type="project" value="TreeGrafter"/>
</dbReference>
<proteinExistence type="predicted"/>
<dbReference type="HOGENOM" id="CLU_565694_0_0_1"/>
<dbReference type="InParanoid" id="H2YWG0"/>
<dbReference type="PRINTS" id="PR00261">
    <property type="entry name" value="LDLRECEPTOR"/>
</dbReference>
<evidence type="ECO:0000256" key="7">
    <source>
        <dbReference type="ARBA" id="ARBA00023157"/>
    </source>
</evidence>
<name>H2YWG0_CIOSA</name>
<dbReference type="Gene3D" id="4.10.400.10">
    <property type="entry name" value="Low-density Lipoprotein Receptor"/>
    <property type="match status" value="2"/>
</dbReference>
<keyword evidence="12" id="KW-1185">Reference proteome</keyword>
<dbReference type="InterPro" id="IPR002172">
    <property type="entry name" value="LDrepeatLR_classA_rpt"/>
</dbReference>
<feature type="disulfide bond" evidence="8">
    <location>
        <begin position="110"/>
        <end position="125"/>
    </location>
</feature>
<evidence type="ECO:0000256" key="4">
    <source>
        <dbReference type="ARBA" id="ARBA00022737"/>
    </source>
</evidence>
<comment type="subcellular location">
    <subcellularLocation>
        <location evidence="1">Membrane</location>
    </subcellularLocation>
</comment>
<dbReference type="GO" id="GO:0005886">
    <property type="term" value="C:plasma membrane"/>
    <property type="evidence" value="ECO:0007669"/>
    <property type="project" value="TreeGrafter"/>
</dbReference>
<reference evidence="12" key="1">
    <citation type="submission" date="2003-08" db="EMBL/GenBank/DDBJ databases">
        <authorList>
            <person name="Birren B."/>
            <person name="Nusbaum C."/>
            <person name="Abebe A."/>
            <person name="Abouelleil A."/>
            <person name="Adekoya E."/>
            <person name="Ait-zahra M."/>
            <person name="Allen N."/>
            <person name="Allen T."/>
            <person name="An P."/>
            <person name="Anderson M."/>
            <person name="Anderson S."/>
            <person name="Arachchi H."/>
            <person name="Armbruster J."/>
            <person name="Bachantsang P."/>
            <person name="Baldwin J."/>
            <person name="Barry A."/>
            <person name="Bayul T."/>
            <person name="Blitshsteyn B."/>
            <person name="Bloom T."/>
            <person name="Blye J."/>
            <person name="Boguslavskiy L."/>
            <person name="Borowsky M."/>
            <person name="Boukhgalter B."/>
            <person name="Brunache A."/>
            <person name="Butler J."/>
            <person name="Calixte N."/>
            <person name="Calvo S."/>
            <person name="Camarata J."/>
            <person name="Campo K."/>
            <person name="Chang J."/>
            <person name="Cheshatsang Y."/>
            <person name="Citroen M."/>
            <person name="Collymore A."/>
            <person name="Considine T."/>
            <person name="Cook A."/>
            <person name="Cooke P."/>
            <person name="Corum B."/>
            <person name="Cuomo C."/>
            <person name="David R."/>
            <person name="Dawoe T."/>
            <person name="Degray S."/>
            <person name="Dodge S."/>
            <person name="Dooley K."/>
            <person name="Dorje P."/>
            <person name="Dorjee K."/>
            <person name="Dorris L."/>
            <person name="Duffey N."/>
            <person name="Dupes A."/>
            <person name="Elkins T."/>
            <person name="Engels R."/>
            <person name="Erickson J."/>
            <person name="Farina A."/>
            <person name="Faro S."/>
            <person name="Ferreira P."/>
            <person name="Fischer H."/>
            <person name="Fitzgerald M."/>
            <person name="Foley K."/>
            <person name="Gage D."/>
            <person name="Galagan J."/>
            <person name="Gearin G."/>
            <person name="Gnerre S."/>
            <person name="Gnirke A."/>
            <person name="Goyette A."/>
            <person name="Graham J."/>
            <person name="Grandbois E."/>
            <person name="Gyaltsen K."/>
            <person name="Hafez N."/>
            <person name="Hagopian D."/>
            <person name="Hagos B."/>
            <person name="Hall J."/>
            <person name="Hatcher B."/>
            <person name="Heller A."/>
            <person name="Higgins H."/>
            <person name="Honan T."/>
            <person name="Horn A."/>
            <person name="Houde N."/>
            <person name="Hughes L."/>
            <person name="Hulme W."/>
            <person name="Husby E."/>
            <person name="Iliev I."/>
            <person name="Jaffe D."/>
            <person name="Jones C."/>
            <person name="Kamal M."/>
            <person name="Kamat A."/>
            <person name="Kamvysselis M."/>
            <person name="Karlsson E."/>
            <person name="Kells C."/>
            <person name="Kieu A."/>
            <person name="Kisner P."/>
            <person name="Kodira C."/>
            <person name="Kulbokas E."/>
            <person name="Labutti K."/>
            <person name="Lama D."/>
            <person name="Landers T."/>
            <person name="Leger J."/>
            <person name="Levine S."/>
            <person name="Lewis D."/>
            <person name="Lewis T."/>
            <person name="Lindblad-toh K."/>
            <person name="Liu X."/>
            <person name="Lokyitsang T."/>
            <person name="Lokyitsang Y."/>
            <person name="Lucien O."/>
            <person name="Lui A."/>
            <person name="Ma L.J."/>
            <person name="Mabbitt R."/>
            <person name="Macdonald J."/>
            <person name="Maclean C."/>
            <person name="Major J."/>
            <person name="Manning J."/>
            <person name="Marabella R."/>
            <person name="Maru K."/>
            <person name="Matthews C."/>
            <person name="Mauceli E."/>
            <person name="Mccarthy M."/>
            <person name="Mcdonough S."/>
            <person name="Mcghee T."/>
            <person name="Meldrim J."/>
            <person name="Meneus L."/>
            <person name="Mesirov J."/>
            <person name="Mihalev A."/>
            <person name="Mihova T."/>
            <person name="Mikkelsen T."/>
            <person name="Mlenga V."/>
            <person name="Moru K."/>
            <person name="Mozes J."/>
            <person name="Mulrain L."/>
            <person name="Munson G."/>
            <person name="Naylor J."/>
            <person name="Newes C."/>
            <person name="Nguyen C."/>
            <person name="Nguyen N."/>
            <person name="Nguyen T."/>
            <person name="Nicol R."/>
            <person name="Nielsen C."/>
            <person name="Nizzari M."/>
            <person name="Norbu C."/>
            <person name="Norbu N."/>
            <person name="O'donnell P."/>
            <person name="Okoawo O."/>
            <person name="O'leary S."/>
            <person name="Omotosho B."/>
            <person name="O'neill K."/>
            <person name="Osman S."/>
            <person name="Parker S."/>
            <person name="Perrin D."/>
            <person name="Phunkhang P."/>
            <person name="Piqani B."/>
            <person name="Purcell S."/>
            <person name="Rachupka T."/>
            <person name="Ramasamy U."/>
            <person name="Rameau R."/>
            <person name="Ray V."/>
            <person name="Raymond C."/>
            <person name="Retta R."/>
            <person name="Richardson S."/>
            <person name="Rise C."/>
            <person name="Rodriguez J."/>
            <person name="Rogers J."/>
            <person name="Rogov P."/>
            <person name="Rutman M."/>
            <person name="Schupbach R."/>
            <person name="Seaman C."/>
            <person name="Settipalli S."/>
            <person name="Sharpe T."/>
            <person name="Sheridan J."/>
            <person name="Sherpa N."/>
            <person name="Shi J."/>
            <person name="Smirnov S."/>
            <person name="Smith C."/>
            <person name="Sougnez C."/>
            <person name="Spencer B."/>
            <person name="Stalker J."/>
            <person name="Stange-thomann N."/>
            <person name="Stavropoulos S."/>
            <person name="Stetson K."/>
            <person name="Stone C."/>
            <person name="Stone S."/>
            <person name="Stubbs M."/>
            <person name="Talamas J."/>
            <person name="Tchuinga P."/>
            <person name="Tenzing P."/>
            <person name="Tesfaye S."/>
            <person name="Theodore J."/>
            <person name="Thoulutsang Y."/>
            <person name="Topham K."/>
            <person name="Towey S."/>
            <person name="Tsamla T."/>
            <person name="Tsomo N."/>
            <person name="Vallee D."/>
            <person name="Vassiliev H."/>
            <person name="Venkataraman V."/>
            <person name="Vinson J."/>
            <person name="Vo A."/>
            <person name="Wade C."/>
            <person name="Wang S."/>
            <person name="Wangchuk T."/>
            <person name="Wangdi T."/>
            <person name="Whittaker C."/>
            <person name="Wilkinson J."/>
            <person name="Wu Y."/>
            <person name="Wyman D."/>
            <person name="Yadav S."/>
            <person name="Yang S."/>
            <person name="Yang X."/>
            <person name="Yeager S."/>
            <person name="Yee E."/>
            <person name="Young G."/>
            <person name="Zainoun J."/>
            <person name="Zembeck L."/>
            <person name="Zimmer A."/>
            <person name="Zody M."/>
            <person name="Lander E."/>
        </authorList>
    </citation>
    <scope>NUCLEOTIDE SEQUENCE [LARGE SCALE GENOMIC DNA]</scope>
</reference>
<dbReference type="AlphaFoldDB" id="H2YWG0"/>
<protein>
    <recommendedName>
        <fullName evidence="10">G-protein coupled receptors family 1 profile domain-containing protein</fullName>
    </recommendedName>
</protein>
<dbReference type="eggNOG" id="KOG3509">
    <property type="taxonomic scope" value="Eukaryota"/>
</dbReference>
<dbReference type="Pfam" id="PF00057">
    <property type="entry name" value="Ldl_recept_a"/>
    <property type="match status" value="1"/>
</dbReference>
<reference evidence="11" key="2">
    <citation type="submission" date="2025-08" db="UniProtKB">
        <authorList>
            <consortium name="Ensembl"/>
        </authorList>
    </citation>
    <scope>IDENTIFICATION</scope>
</reference>
<feature type="domain" description="G-protein coupled receptors family 1 profile" evidence="10">
    <location>
        <begin position="289"/>
        <end position="455"/>
    </location>
</feature>
<dbReference type="Proteomes" id="UP000007875">
    <property type="component" value="Unassembled WGS sequence"/>
</dbReference>
<dbReference type="STRING" id="51511.ENSCSAVP00000009671"/>
<dbReference type="SUPFAM" id="SSF57424">
    <property type="entry name" value="LDL receptor-like module"/>
    <property type="match status" value="3"/>
</dbReference>